<dbReference type="NCBIfam" id="TIGR02135">
    <property type="entry name" value="phoU_full"/>
    <property type="match status" value="1"/>
</dbReference>
<dbReference type="PIRSF" id="PIRSF003107">
    <property type="entry name" value="PhoU"/>
    <property type="match status" value="1"/>
</dbReference>
<reference evidence="4" key="1">
    <citation type="submission" date="2023-07" db="EMBL/GenBank/DDBJ databases">
        <title>Sequencing the genomes of 1000 actinobacteria strains.</title>
        <authorList>
            <person name="Klenk H.-P."/>
        </authorList>
    </citation>
    <scope>NUCLEOTIDE SEQUENCE</scope>
    <source>
        <strain evidence="4">DSM 107476</strain>
    </source>
</reference>
<dbReference type="InterPro" id="IPR026022">
    <property type="entry name" value="PhoU_dom"/>
</dbReference>
<gene>
    <name evidence="4" type="ORF">J2S39_001891</name>
</gene>
<organism evidence="4 5">
    <name type="scientific">Corynebacterium guangdongense</name>
    <dbReference type="NCBI Taxonomy" id="1783348"/>
    <lineage>
        <taxon>Bacteria</taxon>
        <taxon>Bacillati</taxon>
        <taxon>Actinomycetota</taxon>
        <taxon>Actinomycetes</taxon>
        <taxon>Mycobacteriales</taxon>
        <taxon>Corynebacteriaceae</taxon>
        <taxon>Corynebacterium</taxon>
    </lineage>
</organism>
<dbReference type="EMBL" id="JAVDXZ010000001">
    <property type="protein sequence ID" value="MDR7330215.1"/>
    <property type="molecule type" value="Genomic_DNA"/>
</dbReference>
<dbReference type="SUPFAM" id="SSF109755">
    <property type="entry name" value="PhoU-like"/>
    <property type="match status" value="1"/>
</dbReference>
<accession>A0ABU1ZZL1</accession>
<dbReference type="Pfam" id="PF01895">
    <property type="entry name" value="PhoU"/>
    <property type="match status" value="2"/>
</dbReference>
<dbReference type="RefSeq" id="WP_290195690.1">
    <property type="nucleotide sequence ID" value="NZ_CP047654.1"/>
</dbReference>
<dbReference type="Gene3D" id="1.20.58.220">
    <property type="entry name" value="Phosphate transport system protein phou homolog 2, domain 2"/>
    <property type="match status" value="1"/>
</dbReference>
<comment type="subcellular location">
    <subcellularLocation>
        <location evidence="2">Cytoplasm</location>
    </subcellularLocation>
</comment>
<proteinExistence type="inferred from homology"/>
<feature type="domain" description="PhoU" evidence="3">
    <location>
        <begin position="19"/>
        <end position="102"/>
    </location>
</feature>
<evidence type="ECO:0000256" key="2">
    <source>
        <dbReference type="PIRNR" id="PIRNR003107"/>
    </source>
</evidence>
<dbReference type="InterPro" id="IPR028366">
    <property type="entry name" value="PhoU"/>
</dbReference>
<keyword evidence="2" id="KW-0963">Cytoplasm</keyword>
<evidence type="ECO:0000256" key="1">
    <source>
        <dbReference type="ARBA" id="ARBA00022592"/>
    </source>
</evidence>
<dbReference type="PANTHER" id="PTHR42930:SF3">
    <property type="entry name" value="PHOSPHATE-SPECIFIC TRANSPORT SYSTEM ACCESSORY PROTEIN PHOU"/>
    <property type="match status" value="1"/>
</dbReference>
<keyword evidence="2" id="KW-0813">Transport</keyword>
<dbReference type="PANTHER" id="PTHR42930">
    <property type="entry name" value="PHOSPHATE-SPECIFIC TRANSPORT SYSTEM ACCESSORY PROTEIN PHOU"/>
    <property type="match status" value="1"/>
</dbReference>
<feature type="domain" description="PhoU" evidence="3">
    <location>
        <begin position="122"/>
        <end position="204"/>
    </location>
</feature>
<comment type="subunit">
    <text evidence="2">Homodimer.</text>
</comment>
<sequence>MRIAYRDQLDAFARDLVVMCDIVNEIITKASSALIRGSLEEAEDALSMADGLDEIRRRCEQRAIDLLLLESPVASDLRQVISSIYIVNDLRRMGALGMHIANTARRRHPDIAVADPVKEQFQEIAAAVLTMMGKTREVLITPDEKVAYDLAAEDDAVDEMNQAILTEVTGEEWAHTNREAVDAAMLTRYYERFADHCVSVAARVVYLVTGMPPEERSDAFDHPGTDAEILHRFTRLKDPR</sequence>
<evidence type="ECO:0000259" key="3">
    <source>
        <dbReference type="Pfam" id="PF01895"/>
    </source>
</evidence>
<keyword evidence="1 2" id="KW-0592">Phosphate transport</keyword>
<evidence type="ECO:0000313" key="4">
    <source>
        <dbReference type="EMBL" id="MDR7330215.1"/>
    </source>
</evidence>
<dbReference type="Proteomes" id="UP001180840">
    <property type="component" value="Unassembled WGS sequence"/>
</dbReference>
<comment type="similarity">
    <text evidence="2">Belongs to the PhoU family.</text>
</comment>
<keyword evidence="5" id="KW-1185">Reference proteome</keyword>
<comment type="function">
    <text evidence="2">Plays a role in the regulation of phosphate uptake.</text>
</comment>
<dbReference type="InterPro" id="IPR038078">
    <property type="entry name" value="PhoU-like_sf"/>
</dbReference>
<name>A0ABU1ZZL1_9CORY</name>
<comment type="caution">
    <text evidence="4">The sequence shown here is derived from an EMBL/GenBank/DDBJ whole genome shotgun (WGS) entry which is preliminary data.</text>
</comment>
<protein>
    <recommendedName>
        <fullName evidence="2">Phosphate-specific transport system accessory protein PhoU</fullName>
    </recommendedName>
</protein>
<evidence type="ECO:0000313" key="5">
    <source>
        <dbReference type="Proteomes" id="UP001180840"/>
    </source>
</evidence>